<dbReference type="AlphaFoldDB" id="A0A918WB60"/>
<dbReference type="EMBL" id="BMUL01000010">
    <property type="protein sequence ID" value="GHA92394.1"/>
    <property type="molecule type" value="Genomic_DNA"/>
</dbReference>
<dbReference type="InterPro" id="IPR011075">
    <property type="entry name" value="TetR_C"/>
</dbReference>
<evidence type="ECO:0000256" key="3">
    <source>
        <dbReference type="ARBA" id="ARBA00023163"/>
    </source>
</evidence>
<evidence type="ECO:0000256" key="4">
    <source>
        <dbReference type="PROSITE-ProRule" id="PRU00335"/>
    </source>
</evidence>
<dbReference type="InterPro" id="IPR036271">
    <property type="entry name" value="Tet_transcr_reg_TetR-rel_C_sf"/>
</dbReference>
<dbReference type="SUPFAM" id="SSF48498">
    <property type="entry name" value="Tetracyclin repressor-like, C-terminal domain"/>
    <property type="match status" value="1"/>
</dbReference>
<protein>
    <submittedName>
        <fullName evidence="6">TetR family transcriptional regulator</fullName>
    </submittedName>
</protein>
<dbReference type="InterPro" id="IPR050109">
    <property type="entry name" value="HTH-type_TetR-like_transc_reg"/>
</dbReference>
<accession>A0A918WB60</accession>
<dbReference type="Gene3D" id="1.10.10.60">
    <property type="entry name" value="Homeodomain-like"/>
    <property type="match status" value="1"/>
</dbReference>
<sequence length="211" mass="22403">MVPAPPPAAPGEPAPPLRRRGERMRAAVLAATVGVLAEHGLAGTTVGAVARAAGVHETSLYRRWRTRENLILDALSEQADAALPVPDTGRVRDDLAAYFAALARLLATAQGEALLRLSAERDETLPDRRLPYWTERLERGAVMVRRGVERGELAPDTDPALVVEALAGPLFTRALISGAPLGEAYASHLVDLVLGGALPRDRPAPETPAPE</sequence>
<dbReference type="GO" id="GO:0003700">
    <property type="term" value="F:DNA-binding transcription factor activity"/>
    <property type="evidence" value="ECO:0007669"/>
    <property type="project" value="TreeGrafter"/>
</dbReference>
<dbReference type="InterPro" id="IPR009057">
    <property type="entry name" value="Homeodomain-like_sf"/>
</dbReference>
<evidence type="ECO:0000256" key="2">
    <source>
        <dbReference type="ARBA" id="ARBA00023125"/>
    </source>
</evidence>
<feature type="DNA-binding region" description="H-T-H motif" evidence="4">
    <location>
        <begin position="45"/>
        <end position="64"/>
    </location>
</feature>
<evidence type="ECO:0000259" key="5">
    <source>
        <dbReference type="PROSITE" id="PS50977"/>
    </source>
</evidence>
<dbReference type="Pfam" id="PF16859">
    <property type="entry name" value="TetR_C_11"/>
    <property type="match status" value="1"/>
</dbReference>
<dbReference type="PRINTS" id="PR00455">
    <property type="entry name" value="HTHTETR"/>
</dbReference>
<reference evidence="6" key="1">
    <citation type="journal article" date="2014" name="Int. J. Syst. Evol. Microbiol.">
        <title>Complete genome sequence of Corynebacterium casei LMG S-19264T (=DSM 44701T), isolated from a smear-ripened cheese.</title>
        <authorList>
            <consortium name="US DOE Joint Genome Institute (JGI-PGF)"/>
            <person name="Walter F."/>
            <person name="Albersmeier A."/>
            <person name="Kalinowski J."/>
            <person name="Ruckert C."/>
        </authorList>
    </citation>
    <scope>NUCLEOTIDE SEQUENCE</scope>
    <source>
        <strain evidence="6">JCM 4518</strain>
    </source>
</reference>
<dbReference type="InterPro" id="IPR001647">
    <property type="entry name" value="HTH_TetR"/>
</dbReference>
<dbReference type="Gene3D" id="1.10.357.10">
    <property type="entry name" value="Tetracycline Repressor, domain 2"/>
    <property type="match status" value="1"/>
</dbReference>
<dbReference type="Proteomes" id="UP000644020">
    <property type="component" value="Unassembled WGS sequence"/>
</dbReference>
<dbReference type="PANTHER" id="PTHR30055:SF148">
    <property type="entry name" value="TETR-FAMILY TRANSCRIPTIONAL REGULATOR"/>
    <property type="match status" value="1"/>
</dbReference>
<dbReference type="GO" id="GO:0000976">
    <property type="term" value="F:transcription cis-regulatory region binding"/>
    <property type="evidence" value="ECO:0007669"/>
    <property type="project" value="TreeGrafter"/>
</dbReference>
<proteinExistence type="predicted"/>
<keyword evidence="2 4" id="KW-0238">DNA-binding</keyword>
<dbReference type="PROSITE" id="PS50977">
    <property type="entry name" value="HTH_TETR_2"/>
    <property type="match status" value="1"/>
</dbReference>
<evidence type="ECO:0000313" key="7">
    <source>
        <dbReference type="Proteomes" id="UP000644020"/>
    </source>
</evidence>
<gene>
    <name evidence="6" type="ORF">GCM10010305_40140</name>
</gene>
<evidence type="ECO:0000256" key="1">
    <source>
        <dbReference type="ARBA" id="ARBA00023015"/>
    </source>
</evidence>
<dbReference type="SUPFAM" id="SSF46689">
    <property type="entry name" value="Homeodomain-like"/>
    <property type="match status" value="1"/>
</dbReference>
<comment type="caution">
    <text evidence="6">The sequence shown here is derived from an EMBL/GenBank/DDBJ whole genome shotgun (WGS) entry which is preliminary data.</text>
</comment>
<reference evidence="6" key="2">
    <citation type="submission" date="2020-09" db="EMBL/GenBank/DDBJ databases">
        <authorList>
            <person name="Sun Q."/>
            <person name="Ohkuma M."/>
        </authorList>
    </citation>
    <scope>NUCLEOTIDE SEQUENCE</scope>
    <source>
        <strain evidence="6">JCM 4518</strain>
    </source>
</reference>
<keyword evidence="1" id="KW-0805">Transcription regulation</keyword>
<keyword evidence="3" id="KW-0804">Transcription</keyword>
<name>A0A918WB60_9ACTN</name>
<feature type="domain" description="HTH tetR-type" evidence="5">
    <location>
        <begin position="22"/>
        <end position="82"/>
    </location>
</feature>
<keyword evidence="7" id="KW-1185">Reference proteome</keyword>
<dbReference type="PANTHER" id="PTHR30055">
    <property type="entry name" value="HTH-TYPE TRANSCRIPTIONAL REGULATOR RUTR"/>
    <property type="match status" value="1"/>
</dbReference>
<organism evidence="6 7">
    <name type="scientific">Streptomyces termitum</name>
    <dbReference type="NCBI Taxonomy" id="67368"/>
    <lineage>
        <taxon>Bacteria</taxon>
        <taxon>Bacillati</taxon>
        <taxon>Actinomycetota</taxon>
        <taxon>Actinomycetes</taxon>
        <taxon>Kitasatosporales</taxon>
        <taxon>Streptomycetaceae</taxon>
        <taxon>Streptomyces</taxon>
    </lineage>
</organism>
<dbReference type="Pfam" id="PF00440">
    <property type="entry name" value="TetR_N"/>
    <property type="match status" value="1"/>
</dbReference>
<evidence type="ECO:0000313" key="6">
    <source>
        <dbReference type="EMBL" id="GHA92394.1"/>
    </source>
</evidence>